<dbReference type="AlphaFoldDB" id="A0A4Y2J8X2"/>
<gene>
    <name evidence="2" type="ORF">AVEN_86604_1</name>
</gene>
<evidence type="ECO:0000313" key="2">
    <source>
        <dbReference type="EMBL" id="GBM85666.1"/>
    </source>
</evidence>
<protein>
    <submittedName>
        <fullName evidence="2">Uncharacterized protein</fullName>
    </submittedName>
</protein>
<sequence>MTGSCLLKQSHVHLTGTGAVMVSGAGTWGGVLSSQTATDVKGVGLLHPRGYFVSRSLSYGRQIHATQMPYHTTNIQVAAPAPRLKEERVKHTQFRGRRGEDTVEYGCVGDPEETPGYSCSDYQ</sequence>
<accession>A0A4Y2J8X2</accession>
<feature type="region of interest" description="Disordered" evidence="1">
    <location>
        <begin position="102"/>
        <end position="123"/>
    </location>
</feature>
<dbReference type="EMBL" id="BGPR01003253">
    <property type="protein sequence ID" value="GBM85666.1"/>
    <property type="molecule type" value="Genomic_DNA"/>
</dbReference>
<name>A0A4Y2J8X2_ARAVE</name>
<dbReference type="Proteomes" id="UP000499080">
    <property type="component" value="Unassembled WGS sequence"/>
</dbReference>
<proteinExistence type="predicted"/>
<organism evidence="2 3">
    <name type="scientific">Araneus ventricosus</name>
    <name type="common">Orbweaver spider</name>
    <name type="synonym">Epeira ventricosa</name>
    <dbReference type="NCBI Taxonomy" id="182803"/>
    <lineage>
        <taxon>Eukaryota</taxon>
        <taxon>Metazoa</taxon>
        <taxon>Ecdysozoa</taxon>
        <taxon>Arthropoda</taxon>
        <taxon>Chelicerata</taxon>
        <taxon>Arachnida</taxon>
        <taxon>Araneae</taxon>
        <taxon>Araneomorphae</taxon>
        <taxon>Entelegynae</taxon>
        <taxon>Araneoidea</taxon>
        <taxon>Araneidae</taxon>
        <taxon>Araneus</taxon>
    </lineage>
</organism>
<evidence type="ECO:0000313" key="3">
    <source>
        <dbReference type="Proteomes" id="UP000499080"/>
    </source>
</evidence>
<reference evidence="2 3" key="1">
    <citation type="journal article" date="2019" name="Sci. Rep.">
        <title>Orb-weaving spider Araneus ventricosus genome elucidates the spidroin gene catalogue.</title>
        <authorList>
            <person name="Kono N."/>
            <person name="Nakamura H."/>
            <person name="Ohtoshi R."/>
            <person name="Moran D.A.P."/>
            <person name="Shinohara A."/>
            <person name="Yoshida Y."/>
            <person name="Fujiwara M."/>
            <person name="Mori M."/>
            <person name="Tomita M."/>
            <person name="Arakawa K."/>
        </authorList>
    </citation>
    <scope>NUCLEOTIDE SEQUENCE [LARGE SCALE GENOMIC DNA]</scope>
</reference>
<evidence type="ECO:0000256" key="1">
    <source>
        <dbReference type="SAM" id="MobiDB-lite"/>
    </source>
</evidence>
<comment type="caution">
    <text evidence="2">The sequence shown here is derived from an EMBL/GenBank/DDBJ whole genome shotgun (WGS) entry which is preliminary data.</text>
</comment>
<keyword evidence="3" id="KW-1185">Reference proteome</keyword>